<dbReference type="Pfam" id="PF08711">
    <property type="entry name" value="Med26"/>
    <property type="match status" value="1"/>
</dbReference>
<dbReference type="Proteomes" id="UP000332933">
    <property type="component" value="Unassembled WGS sequence"/>
</dbReference>
<dbReference type="InterPro" id="IPR045055">
    <property type="entry name" value="DNA2/NAM7-like"/>
</dbReference>
<dbReference type="OrthoDB" id="6513042at2759"/>
<accession>A0A485KG19</accession>
<evidence type="ECO:0000256" key="2">
    <source>
        <dbReference type="ARBA" id="ARBA00022741"/>
    </source>
</evidence>
<keyword evidence="6 7" id="KW-0539">Nucleus</keyword>
<dbReference type="GO" id="GO:0016787">
    <property type="term" value="F:hydrolase activity"/>
    <property type="evidence" value="ECO:0007669"/>
    <property type="project" value="UniProtKB-KW"/>
</dbReference>
<dbReference type="PROSITE" id="PS51319">
    <property type="entry name" value="TFIIS_N"/>
    <property type="match status" value="1"/>
</dbReference>
<evidence type="ECO:0000256" key="3">
    <source>
        <dbReference type="ARBA" id="ARBA00022801"/>
    </source>
</evidence>
<gene>
    <name evidence="11" type="primary">Aste57867_3966</name>
    <name evidence="10" type="ORF">As57867_003955</name>
    <name evidence="11" type="ORF">ASTE57867_3966</name>
</gene>
<feature type="region of interest" description="Disordered" evidence="8">
    <location>
        <begin position="2003"/>
        <end position="2061"/>
    </location>
</feature>
<dbReference type="EMBL" id="VJMH01000845">
    <property type="protein sequence ID" value="KAF0714251.1"/>
    <property type="molecule type" value="Genomic_DNA"/>
</dbReference>
<evidence type="ECO:0000256" key="8">
    <source>
        <dbReference type="SAM" id="MobiDB-lite"/>
    </source>
</evidence>
<dbReference type="InterPro" id="IPR047187">
    <property type="entry name" value="SF1_C_Upf1"/>
</dbReference>
<dbReference type="GO" id="GO:0004386">
    <property type="term" value="F:helicase activity"/>
    <property type="evidence" value="ECO:0007669"/>
    <property type="project" value="UniProtKB-KW"/>
</dbReference>
<keyword evidence="2" id="KW-0547">Nucleotide-binding</keyword>
<evidence type="ECO:0000256" key="1">
    <source>
        <dbReference type="ARBA" id="ARBA00004123"/>
    </source>
</evidence>
<dbReference type="InterPro" id="IPR035441">
    <property type="entry name" value="TFIIS/LEDGF_dom_sf"/>
</dbReference>
<evidence type="ECO:0000313" key="10">
    <source>
        <dbReference type="EMBL" id="KAF0714251.1"/>
    </source>
</evidence>
<dbReference type="Gene3D" id="3.40.50.300">
    <property type="entry name" value="P-loop containing nucleotide triphosphate hydrolases"/>
    <property type="match status" value="2"/>
</dbReference>
<keyword evidence="12" id="KW-1185">Reference proteome</keyword>
<dbReference type="PANTHER" id="PTHR10887:SF495">
    <property type="entry name" value="HELICASE SENATAXIN ISOFORM X1-RELATED"/>
    <property type="match status" value="1"/>
</dbReference>
<dbReference type="InterPro" id="IPR017923">
    <property type="entry name" value="TFIIS_N"/>
</dbReference>
<evidence type="ECO:0000256" key="5">
    <source>
        <dbReference type="ARBA" id="ARBA00022840"/>
    </source>
</evidence>
<sequence length="2061" mass="233567">MEDFEDDVYIVDDLEYTNEVAAAELADEISVVENKTHLNDLWNRVGTFLIKVKEETKARTTHWWCRHRYPELSRFMLRLVILKKDANNNAVDLWVKESQKQLGLCIDCMEGYRNALGQLAEDLEAEEGKDVAKKSMQVLVEADAVRLRQIWTRGAASDMKDNLARKTELTMALFELLSSPRMLRDHRFIKPLNKWISDAPHDLNDIDMSTMNALPGLYMLTICPDSALRSWSAQTLLKFKAKQNAAIMTYMEELMFVLENDAYNKLWTEIDLPSTHNFGLFVSSGQCTNTPIAQVLWAGMDTLFQALEESSAQKLLERFNNLPDLVFTVIQEASPFELHKLPLQGLLVVVRCYRALLATLRHRFWEHAAYDPAAVLEVIIGHCKNLDWKEFIGIGFLDLFPAFLVSLRPLLDDEIPDEIAATYFNVRKKIFAFLLKSDEVYEHHPMLKNTAVKSLYAIVRDSYNTRPTSSKSLAAVKDGDLPDDQIVDIVTPKQTYWWPHPIPAVDEARNSSCFASEWMEHLMQTLKTAEVLQLVDAAAATISLVIQKHMYLIRDTLIGKLEIHGLLSSTWLLDSLCSWKDVEKIPLTVHAALFECVGITAQLSLVVPDSAHLAAFQERLAPYVTLLTDEITNKGLYNLLKIPAVAQHITLCYITTHPVIRFGIKRLIVHGALGPINDQHGQPQSMTLPYQTLVQENIPSFCRGMSSVLLHMRSQGLQIRVLKEIMLHWTLVYESLPDKLFHIITTFNDKMNSSGVPLVRFPRLVHDFFCRALEQSAACEESYGVRLLRFVKQMWRFWWMFQPKKHKCTQYPGNRMLIVLLRYTLLNPSVTIQKRVVDLAMFIVGELSHARDYASFRLDSGLEQDLLKLSNIWMSRIAEIPPETNNLWDAAQELGKLSSAIQRLSKQIETRRPVKETTKEFWRKSTSQKSQYDQTKLFGWIQTKSAASTKEERTRARHDKAESVLEALDMSHPTIKRTSSKHVTTKMTSETTVNATSRQDAFFDDINYSQIMKERKLLQDKKAAAKAQDDAVQEQAAKSKEVDSSSTGNRSDIQSSSGQRAAPKPLVKRESDAEIKAPVYKILPMVRHIRGMRKPIAPGSLIPFFRHMLLAAETLADQEEASALVKPPINFDSGEEYMSTFVPLLVEECKSEMVESWARVGSLQQTRLRYQSEQSRENLRILIFSMATKQFPPMKNHDVLYLSGVNNTDAFAGVFVQPDKKDKSKPKGERELHVLILGSEDMTQDLILNSQEEFDAKVLCSLTTGSREYLALMSLNLMPAHLLAAVLKPDSCKSIQSTLVSMVADFEKYKATPGESSTSALKRCLKQLSKMNVQLEDLRVTNIGVAVKKLKKYKNDETVGKMAMALVQRWSKLLMAKDDLLDAPAFVPQALWDVVKPMYNQSQLQSIHSVLSNYDTGVSLLQGPPGTGKTKTILGLVSGLLSVELPTPAKLAPVNRPALNFNAQSDQPKRVSIQQIKNQQLGRQRLVGAMEGRSSRMGLIQRVSIPLGKSSMTKSQSNHILICAPSNGAVDELISRLLADGLVDPTGNKIRVKAPSIRRQGQMASDFNDIPEPHLSIIRLGATAEDAPSNVKDVCLKAVVQRNIKNHPKYVTFSQLDKRENELRGFIRKFHAEKDPEKKKDKKQMTLWHRELSEIQGKKRRIQEEVENLREQMTTDLLTQANIIACTLSKCGSGDLNPIARGFDAVIIDEAAQAVEVSTLIPLRERVARVIFVGDPKQLPATVKSVRAQNFQYNRSLFERLAEGGVPRSILRVQYRMHPFLREFPSKCFYGGILNDGPVIGTRLLALGDKVYQHPCFQPFLLFDVQGRESSGSGGSKFNMDEAEFGMSIVKALYEKISLVRSKQWSVGFITPYKEQVLTLRRLTKERGFLDVEVNTVDGFQGREKDIIIFSCVRTQSIGFLRDIRRLNVGMTRARYCCFVLGDVHTLKKDPTWRQLVESASDRRLLIPAGRRRFEEVVERMDNDADLKGHFDKMHAHVMDKFTQESNVAKEPETKRKRSASPPPGEREPKEQKTEPPKEESKEPMWNMLAKATDVVTVDDD</sequence>
<name>A0A485KG19_9STRA</name>
<dbReference type="CDD" id="cd18808">
    <property type="entry name" value="SF1_C_Upf1"/>
    <property type="match status" value="1"/>
</dbReference>
<dbReference type="InterPro" id="IPR003617">
    <property type="entry name" value="TFIIS/CRSP70_N_sub"/>
</dbReference>
<dbReference type="CDD" id="cd18042">
    <property type="entry name" value="DEXXQc_SETX"/>
    <property type="match status" value="1"/>
</dbReference>
<feature type="region of interest" description="Disordered" evidence="8">
    <location>
        <begin position="1029"/>
        <end position="1070"/>
    </location>
</feature>
<reference evidence="11 12" key="1">
    <citation type="submission" date="2019-03" db="EMBL/GenBank/DDBJ databases">
        <authorList>
            <person name="Gaulin E."/>
            <person name="Dumas B."/>
        </authorList>
    </citation>
    <scope>NUCLEOTIDE SEQUENCE [LARGE SCALE GENOMIC DNA]</scope>
    <source>
        <strain evidence="11">CBS 568.67</strain>
    </source>
</reference>
<dbReference type="Pfam" id="PF13086">
    <property type="entry name" value="AAA_11"/>
    <property type="match status" value="1"/>
</dbReference>
<dbReference type="GO" id="GO:0005524">
    <property type="term" value="F:ATP binding"/>
    <property type="evidence" value="ECO:0007669"/>
    <property type="project" value="UniProtKB-KW"/>
</dbReference>
<reference evidence="10" key="2">
    <citation type="submission" date="2019-06" db="EMBL/GenBank/DDBJ databases">
        <title>Genomics analysis of Aphanomyces spp. identifies a new class of oomycete effector associated with host adaptation.</title>
        <authorList>
            <person name="Gaulin E."/>
        </authorList>
    </citation>
    <scope>NUCLEOTIDE SEQUENCE</scope>
    <source>
        <strain evidence="10">CBS 578.67</strain>
    </source>
</reference>
<dbReference type="FunFam" id="3.40.50.300:FF:000326">
    <property type="entry name" value="P-loop containing nucleoside triphosphate hydrolase"/>
    <property type="match status" value="1"/>
</dbReference>
<dbReference type="EMBL" id="CAADRA010000845">
    <property type="protein sequence ID" value="VFT81103.1"/>
    <property type="molecule type" value="Genomic_DNA"/>
</dbReference>
<evidence type="ECO:0000256" key="7">
    <source>
        <dbReference type="PROSITE-ProRule" id="PRU00649"/>
    </source>
</evidence>
<feature type="domain" description="TFIIS N-terminal" evidence="9">
    <location>
        <begin position="1298"/>
        <end position="1377"/>
    </location>
</feature>
<dbReference type="InterPro" id="IPR041677">
    <property type="entry name" value="DNA2/NAM7_AAA_11"/>
</dbReference>
<evidence type="ECO:0000256" key="6">
    <source>
        <dbReference type="ARBA" id="ARBA00023242"/>
    </source>
</evidence>
<protein>
    <submittedName>
        <fullName evidence="11">Aste57867_3966 protein</fullName>
    </submittedName>
</protein>
<dbReference type="GO" id="GO:0005634">
    <property type="term" value="C:nucleus"/>
    <property type="evidence" value="ECO:0007669"/>
    <property type="project" value="UniProtKB-SubCell"/>
</dbReference>
<dbReference type="InterPro" id="IPR027417">
    <property type="entry name" value="P-loop_NTPase"/>
</dbReference>
<evidence type="ECO:0000259" key="9">
    <source>
        <dbReference type="PROSITE" id="PS51319"/>
    </source>
</evidence>
<feature type="compositionally biased region" description="Basic and acidic residues" evidence="8">
    <location>
        <begin position="2025"/>
        <end position="2043"/>
    </location>
</feature>
<dbReference type="PANTHER" id="PTHR10887">
    <property type="entry name" value="DNA2/NAM7 HELICASE FAMILY"/>
    <property type="match status" value="1"/>
</dbReference>
<keyword evidence="5" id="KW-0067">ATP-binding</keyword>
<comment type="subcellular location">
    <subcellularLocation>
        <location evidence="1 7">Nucleus</location>
    </subcellularLocation>
</comment>
<keyword evidence="3" id="KW-0378">Hydrolase</keyword>
<proteinExistence type="predicted"/>
<feature type="compositionally biased region" description="Polar residues" evidence="8">
    <location>
        <begin position="1044"/>
        <end position="1059"/>
    </location>
</feature>
<keyword evidence="4" id="KW-0347">Helicase</keyword>
<dbReference type="SUPFAM" id="SSF47676">
    <property type="entry name" value="Conserved domain common to transcription factors TFIIS, elongin A, CRSP70"/>
    <property type="match status" value="1"/>
</dbReference>
<dbReference type="InterPro" id="IPR041679">
    <property type="entry name" value="DNA2/NAM7-like_C"/>
</dbReference>
<evidence type="ECO:0000313" key="12">
    <source>
        <dbReference type="Proteomes" id="UP000332933"/>
    </source>
</evidence>
<dbReference type="GO" id="GO:0005694">
    <property type="term" value="C:chromosome"/>
    <property type="evidence" value="ECO:0007669"/>
    <property type="project" value="UniProtKB-ARBA"/>
</dbReference>
<evidence type="ECO:0000313" key="11">
    <source>
        <dbReference type="EMBL" id="VFT81103.1"/>
    </source>
</evidence>
<feature type="compositionally biased region" description="Basic and acidic residues" evidence="8">
    <location>
        <begin position="2003"/>
        <end position="2014"/>
    </location>
</feature>
<dbReference type="SMART" id="SM00509">
    <property type="entry name" value="TFS2N"/>
    <property type="match status" value="1"/>
</dbReference>
<dbReference type="Pfam" id="PF13087">
    <property type="entry name" value="AAA_12"/>
    <property type="match status" value="1"/>
</dbReference>
<evidence type="ECO:0000256" key="4">
    <source>
        <dbReference type="ARBA" id="ARBA00022806"/>
    </source>
</evidence>
<dbReference type="SUPFAM" id="SSF52540">
    <property type="entry name" value="P-loop containing nucleoside triphosphate hydrolases"/>
    <property type="match status" value="1"/>
</dbReference>
<organism evidence="11 12">
    <name type="scientific">Aphanomyces stellatus</name>
    <dbReference type="NCBI Taxonomy" id="120398"/>
    <lineage>
        <taxon>Eukaryota</taxon>
        <taxon>Sar</taxon>
        <taxon>Stramenopiles</taxon>
        <taxon>Oomycota</taxon>
        <taxon>Saprolegniomycetes</taxon>
        <taxon>Saprolegniales</taxon>
        <taxon>Verrucalvaceae</taxon>
        <taxon>Aphanomyces</taxon>
    </lineage>
</organism>
<dbReference type="Gene3D" id="1.20.930.10">
    <property type="entry name" value="Conserved domain common to transcription factors TFIIS, elongin A, CRSP70"/>
    <property type="match status" value="1"/>
</dbReference>